<reference evidence="2 3" key="1">
    <citation type="submission" date="2016-10" db="EMBL/GenBank/DDBJ databases">
        <authorList>
            <person name="de Groot N.N."/>
        </authorList>
    </citation>
    <scope>NUCLEOTIDE SEQUENCE [LARGE SCALE GENOMIC DNA]</scope>
    <source>
        <strain evidence="2 3">DSM 44215</strain>
    </source>
</reference>
<keyword evidence="1" id="KW-0472">Membrane</keyword>
<protein>
    <submittedName>
        <fullName evidence="2">Uncharacterized protein</fullName>
    </submittedName>
</protein>
<feature type="transmembrane region" description="Helical" evidence="1">
    <location>
        <begin position="6"/>
        <end position="27"/>
    </location>
</feature>
<sequence length="63" mass="6908">MNLETVVAIISATIAIGALCLTARQVHQAGEQTKLQREQTELQHKLQGCRSARPQAAPTYLYS</sequence>
<accession>A0A1H2GZN3</accession>
<dbReference type="Proteomes" id="UP000183180">
    <property type="component" value="Unassembled WGS sequence"/>
</dbReference>
<evidence type="ECO:0000256" key="1">
    <source>
        <dbReference type="SAM" id="Phobius"/>
    </source>
</evidence>
<proteinExistence type="predicted"/>
<dbReference type="EMBL" id="FNLM01000034">
    <property type="protein sequence ID" value="SDU25052.1"/>
    <property type="molecule type" value="Genomic_DNA"/>
</dbReference>
<dbReference type="AlphaFoldDB" id="A0A1H2GZN3"/>
<keyword evidence="1" id="KW-1133">Transmembrane helix</keyword>
<gene>
    <name evidence="2" type="ORF">SAMN04488548_134195</name>
</gene>
<organism evidence="2 3">
    <name type="scientific">Gordonia westfalica</name>
    <dbReference type="NCBI Taxonomy" id="158898"/>
    <lineage>
        <taxon>Bacteria</taxon>
        <taxon>Bacillati</taxon>
        <taxon>Actinomycetota</taxon>
        <taxon>Actinomycetes</taxon>
        <taxon>Mycobacteriales</taxon>
        <taxon>Gordoniaceae</taxon>
        <taxon>Gordonia</taxon>
    </lineage>
</organism>
<keyword evidence="1" id="KW-0812">Transmembrane</keyword>
<name>A0A1H2GZN3_9ACTN</name>
<evidence type="ECO:0000313" key="2">
    <source>
        <dbReference type="EMBL" id="SDU25052.1"/>
    </source>
</evidence>
<evidence type="ECO:0000313" key="3">
    <source>
        <dbReference type="Proteomes" id="UP000183180"/>
    </source>
</evidence>